<sequence>MCGRLNVTDDPLVVGLLARLGIDIQSQPIKPNRFVRAASPIQIVREQEGKRVLQTATWWLLLEPSEKGFKPSRYTSFNTRYDKLNVPRSAGYHPYRKSRCIIPARGFGETEFEYKGKKKVPKYYHDMVAKDCAIAFAGLCRDYICKDTGEVTTGCSVITLPPHPKLKDIHTKASPMMLPQDITMDDWLDAGNEDVEMFAHLLEPNIRHDLETFQIDKPSSHNSVGKAFTIHSD</sequence>
<dbReference type="PANTHER" id="PTHR13604:SF0">
    <property type="entry name" value="ABASIC SITE PROCESSING PROTEIN HMCES"/>
    <property type="match status" value="1"/>
</dbReference>
<proteinExistence type="inferred from homology"/>
<evidence type="ECO:0000256" key="5">
    <source>
        <dbReference type="ARBA" id="ARBA00023124"/>
    </source>
</evidence>
<dbReference type="SUPFAM" id="SSF143081">
    <property type="entry name" value="BB1717-like"/>
    <property type="match status" value="1"/>
</dbReference>
<evidence type="ECO:0000313" key="9">
    <source>
        <dbReference type="EMBL" id="MDC8832819.1"/>
    </source>
</evidence>
<keyword evidence="6" id="KW-0238">DNA-binding</keyword>
<evidence type="ECO:0000256" key="6">
    <source>
        <dbReference type="ARBA" id="ARBA00023125"/>
    </source>
</evidence>
<evidence type="ECO:0000256" key="7">
    <source>
        <dbReference type="ARBA" id="ARBA00023239"/>
    </source>
</evidence>
<keyword evidence="5" id="KW-0190">Covalent protein-DNA linkage</keyword>
<dbReference type="EMBL" id="JAQQXP010000004">
    <property type="protein sequence ID" value="MDC8832819.1"/>
    <property type="molecule type" value="Genomic_DNA"/>
</dbReference>
<keyword evidence="10" id="KW-1185">Reference proteome</keyword>
<gene>
    <name evidence="9" type="ORF">OIK42_18865</name>
</gene>
<evidence type="ECO:0000256" key="1">
    <source>
        <dbReference type="ARBA" id="ARBA00008136"/>
    </source>
</evidence>
<organism evidence="9 10">
    <name type="scientific">Alteromonas gilva</name>
    <dbReference type="NCBI Taxonomy" id="2987522"/>
    <lineage>
        <taxon>Bacteria</taxon>
        <taxon>Pseudomonadati</taxon>
        <taxon>Pseudomonadota</taxon>
        <taxon>Gammaproteobacteria</taxon>
        <taxon>Alteromonadales</taxon>
        <taxon>Alteromonadaceae</taxon>
        <taxon>Alteromonas/Salinimonas group</taxon>
        <taxon>Alteromonas</taxon>
    </lineage>
</organism>
<keyword evidence="2 8" id="KW-0645">Protease</keyword>
<dbReference type="PANTHER" id="PTHR13604">
    <property type="entry name" value="DC12-RELATED"/>
    <property type="match status" value="1"/>
</dbReference>
<accession>A0ABT5L6X5</accession>
<evidence type="ECO:0000256" key="3">
    <source>
        <dbReference type="ARBA" id="ARBA00022763"/>
    </source>
</evidence>
<evidence type="ECO:0000256" key="2">
    <source>
        <dbReference type="ARBA" id="ARBA00022670"/>
    </source>
</evidence>
<keyword evidence="7" id="KW-0456">Lyase</keyword>
<dbReference type="InterPro" id="IPR036590">
    <property type="entry name" value="SRAP-like"/>
</dbReference>
<dbReference type="Pfam" id="PF02586">
    <property type="entry name" value="SRAP"/>
    <property type="match status" value="1"/>
</dbReference>
<keyword evidence="4 8" id="KW-0378">Hydrolase</keyword>
<keyword evidence="3" id="KW-0227">DNA damage</keyword>
<name>A0ABT5L6X5_9ALTE</name>
<dbReference type="EC" id="3.4.-.-" evidence="8"/>
<evidence type="ECO:0000256" key="4">
    <source>
        <dbReference type="ARBA" id="ARBA00022801"/>
    </source>
</evidence>
<evidence type="ECO:0000313" key="10">
    <source>
        <dbReference type="Proteomes" id="UP001218788"/>
    </source>
</evidence>
<reference evidence="9 10" key="1">
    <citation type="submission" date="2022-10" db="EMBL/GenBank/DDBJ databases">
        <title>Alteromonas sp. chi3 Genome sequencing.</title>
        <authorList>
            <person name="Park S."/>
        </authorList>
    </citation>
    <scope>NUCLEOTIDE SEQUENCE [LARGE SCALE GENOMIC DNA]</scope>
    <source>
        <strain evidence="10">chi3</strain>
    </source>
</reference>
<dbReference type="InterPro" id="IPR003738">
    <property type="entry name" value="SRAP"/>
</dbReference>
<dbReference type="Proteomes" id="UP001218788">
    <property type="component" value="Unassembled WGS sequence"/>
</dbReference>
<dbReference type="Gene3D" id="3.90.1680.10">
    <property type="entry name" value="SOS response associated peptidase-like"/>
    <property type="match status" value="1"/>
</dbReference>
<evidence type="ECO:0000256" key="8">
    <source>
        <dbReference type="RuleBase" id="RU364100"/>
    </source>
</evidence>
<comment type="caution">
    <text evidence="9">The sequence shown here is derived from an EMBL/GenBank/DDBJ whole genome shotgun (WGS) entry which is preliminary data.</text>
</comment>
<protein>
    <recommendedName>
        <fullName evidence="8">Abasic site processing protein</fullName>
        <ecNumber evidence="8">3.4.-.-</ecNumber>
    </recommendedName>
</protein>
<comment type="similarity">
    <text evidence="1 8">Belongs to the SOS response-associated peptidase family.</text>
</comment>